<dbReference type="OrthoDB" id="20533at10239"/>
<dbReference type="RefSeq" id="YP_009293071.1">
    <property type="nucleotide sequence ID" value="NC_031127.1"/>
</dbReference>
<gene>
    <name evidence="1" type="ORF">HUXLEY_103</name>
</gene>
<dbReference type="Proteomes" id="UP000203302">
    <property type="component" value="Segment"/>
</dbReference>
<dbReference type="EMBL" id="KX397368">
    <property type="protein sequence ID" value="ANZ49185.1"/>
    <property type="molecule type" value="Genomic_DNA"/>
</dbReference>
<evidence type="ECO:0000313" key="2">
    <source>
        <dbReference type="Proteomes" id="UP000203302"/>
    </source>
</evidence>
<name>A0A1B2ID98_9CAUD</name>
<dbReference type="GeneID" id="29069225"/>
<proteinExistence type="predicted"/>
<accession>A0A1B2ID98</accession>
<reference evidence="2" key="1">
    <citation type="submission" date="2016-06" db="EMBL/GenBank/DDBJ databases">
        <authorList>
            <person name="Berg J.A."/>
            <person name="Grossarth S.E."/>
            <person name="Jarvis T.M."/>
            <person name="Merrill B.D."/>
            <person name="Breakwell D.P."/>
            <person name="Hope S."/>
            <person name="Grose J.H."/>
        </authorList>
    </citation>
    <scope>NUCLEOTIDE SEQUENCE [LARGE SCALE GENOMIC DNA]</scope>
</reference>
<sequence>MMRIVAAFILTVISFTVSANFNPYVMEGFKPSNPGDVRVKFTELDNPTTVAEHGGFAVVNTGRSEKCPAGGFYLVNLTRKTYQFVDAGSCQKDIRVSLSGPFPDKLSVVTEILTFTYKDIVTARYPLYSY</sequence>
<protein>
    <submittedName>
        <fullName evidence="1">Uncharacterized protein</fullName>
    </submittedName>
</protein>
<dbReference type="KEGG" id="vg:29069225"/>
<evidence type="ECO:0000313" key="1">
    <source>
        <dbReference type="EMBL" id="ANZ49185.1"/>
    </source>
</evidence>
<organism evidence="1 2">
    <name type="scientific">Erwinia phage vB_EamM_Huxley</name>
    <dbReference type="NCBI Taxonomy" id="1883373"/>
    <lineage>
        <taxon>Viruses</taxon>
        <taxon>Duplodnaviria</taxon>
        <taxon>Heunggongvirae</taxon>
        <taxon>Uroviricota</taxon>
        <taxon>Caudoviricetes</taxon>
        <taxon>Chimalliviridae</taxon>
        <taxon>Machinavirus</taxon>
        <taxon>Machinavirus machina</taxon>
    </lineage>
</organism>